<evidence type="ECO:0000313" key="11">
    <source>
        <dbReference type="Proteomes" id="UP001174694"/>
    </source>
</evidence>
<dbReference type="GO" id="GO:0031122">
    <property type="term" value="P:cytoplasmic microtubule organization"/>
    <property type="evidence" value="ECO:0007669"/>
    <property type="project" value="TreeGrafter"/>
</dbReference>
<feature type="compositionally biased region" description="Polar residues" evidence="6">
    <location>
        <begin position="172"/>
        <end position="181"/>
    </location>
</feature>
<sequence length="911" mass="103065">MAYLATLGALTDELVTVITSTTATSNPQNFNLYRESALRSLRHHSFLRTNQFVVEDQLKGLEERFSVVGRDGLSNALRTRLEALSAHSTKWTPDILHFLLELSDQPAQNSKLSDLDLLREPEEDPTPSLRWEDIAKEDGWADDRGLWKDINYTDSSEDEAYGDALSEDASSDTESTALSSEETQHRITADRLVVIEEEQLPLLEQVRKGQQWRCTEPPKDPNGRQLKIPIPEAQILREVLFMLNGVSSDLFGPDCSPVPKYQLANVSWDAYRALINSFAEYGRILLPLRSFAHSKQQVPLMQVFQDCVGRSLQDIDRQIATIQERFVAIKEDAIVSLVAVLEELRPTVTVLDALSGIICRLKEQRYAHAFRYLELLFDETCMAQLRGEDSTYRFLGRIFFECFQVYVRLIRLWMEEGQLMAGDKTFFVSDSATAVPLNQVWQKQFKLRRTQDGVLHAPKFLQPAVRRIFNTGKSIVVLKHLGRYQSVKEQWASSGGRDSSGIFQDEPRLEFDAVCTPDTDFAPFSELFNSVFDLWIRSKYHTTSAALQKILFDSCGLYSSLDALQNIYFMSDGSVSESFASGVFSNLDALNPTWRDRFTLTEFAQEAWASRVDSYRISATAEAQGLQDNPVSLRRSVKRGLPSIKVHYRLAWPVQVILVKESITGYQAVFTLLLQLRRATSVLNEHRPLGARLPSAGDADDEAVYYNVRMRLLWFCNAVHTYLATLVLAPNVSAVRERLREADDVDAMIEVHSGFVKRVVDEACLGRKLDPIRDCILDVFDLAIRLEDARAAEVARGTQDLQEISRLENVSSPLKTPRRAASGRRDLYVSPREKEEEETSTMLGAAKRMSLGGDLEQDYGEVLRHIRSDFDRHLRFITGGLRGVARASSDAASGKWDILAEMLEMGIVGQR</sequence>
<dbReference type="InterPro" id="IPR032797">
    <property type="entry name" value="Mod21_N"/>
</dbReference>
<dbReference type="InterPro" id="IPR042241">
    <property type="entry name" value="GCP_C_sf"/>
</dbReference>
<dbReference type="GO" id="GO:0051011">
    <property type="term" value="F:microtubule minus-end binding"/>
    <property type="evidence" value="ECO:0007669"/>
    <property type="project" value="TreeGrafter"/>
</dbReference>
<dbReference type="CDD" id="cd22572">
    <property type="entry name" value="GCP5_NTD"/>
    <property type="match status" value="1"/>
</dbReference>
<gene>
    <name evidence="10" type="ORF">NKR23_g5121</name>
</gene>
<dbReference type="Pfam" id="PF17681">
    <property type="entry name" value="GCP_N_terminal"/>
    <property type="match status" value="1"/>
</dbReference>
<dbReference type="PANTHER" id="PTHR19302">
    <property type="entry name" value="GAMMA TUBULIN COMPLEX PROTEIN"/>
    <property type="match status" value="1"/>
</dbReference>
<reference evidence="10" key="1">
    <citation type="submission" date="2022-07" db="EMBL/GenBank/DDBJ databases">
        <title>Fungi with potential for degradation of polypropylene.</title>
        <authorList>
            <person name="Gostincar C."/>
        </authorList>
    </citation>
    <scope>NUCLEOTIDE SEQUENCE</scope>
    <source>
        <strain evidence="10">EXF-13308</strain>
    </source>
</reference>
<organism evidence="10 11">
    <name type="scientific">Pleurostoma richardsiae</name>
    <dbReference type="NCBI Taxonomy" id="41990"/>
    <lineage>
        <taxon>Eukaryota</taxon>
        <taxon>Fungi</taxon>
        <taxon>Dikarya</taxon>
        <taxon>Ascomycota</taxon>
        <taxon>Pezizomycotina</taxon>
        <taxon>Sordariomycetes</taxon>
        <taxon>Sordariomycetidae</taxon>
        <taxon>Calosphaeriales</taxon>
        <taxon>Pleurostomataceae</taxon>
        <taxon>Pleurostoma</taxon>
    </lineage>
</organism>
<dbReference type="GO" id="GO:0007020">
    <property type="term" value="P:microtubule nucleation"/>
    <property type="evidence" value="ECO:0007669"/>
    <property type="project" value="InterPro"/>
</dbReference>
<dbReference type="Pfam" id="PF04130">
    <property type="entry name" value="GCP_C_terminal"/>
    <property type="match status" value="1"/>
</dbReference>
<keyword evidence="4 5" id="KW-0206">Cytoskeleton</keyword>
<evidence type="ECO:0000259" key="7">
    <source>
        <dbReference type="Pfam" id="PF04130"/>
    </source>
</evidence>
<dbReference type="GO" id="GO:0005874">
    <property type="term" value="C:microtubule"/>
    <property type="evidence" value="ECO:0007669"/>
    <property type="project" value="UniProtKB-KW"/>
</dbReference>
<dbReference type="AlphaFoldDB" id="A0AA38VR74"/>
<dbReference type="GO" id="GO:0000278">
    <property type="term" value="P:mitotic cell cycle"/>
    <property type="evidence" value="ECO:0007669"/>
    <property type="project" value="TreeGrafter"/>
</dbReference>
<evidence type="ECO:0000256" key="2">
    <source>
        <dbReference type="ARBA" id="ARBA00022490"/>
    </source>
</evidence>
<keyword evidence="11" id="KW-1185">Reference proteome</keyword>
<keyword evidence="2 5" id="KW-0963">Cytoplasm</keyword>
<evidence type="ECO:0000256" key="4">
    <source>
        <dbReference type="ARBA" id="ARBA00023212"/>
    </source>
</evidence>
<feature type="compositionally biased region" description="Acidic residues" evidence="6">
    <location>
        <begin position="158"/>
        <end position="171"/>
    </location>
</feature>
<evidence type="ECO:0000256" key="5">
    <source>
        <dbReference type="RuleBase" id="RU363050"/>
    </source>
</evidence>
<evidence type="ECO:0000313" key="10">
    <source>
        <dbReference type="EMBL" id="KAJ9148352.1"/>
    </source>
</evidence>
<protein>
    <recommendedName>
        <fullName evidence="5">Spindle pole body component</fullName>
    </recommendedName>
</protein>
<feature type="region of interest" description="Disordered" evidence="6">
    <location>
        <begin position="158"/>
        <end position="184"/>
    </location>
</feature>
<dbReference type="Proteomes" id="UP001174694">
    <property type="component" value="Unassembled WGS sequence"/>
</dbReference>
<dbReference type="Gene3D" id="1.20.120.1900">
    <property type="entry name" value="Gamma-tubulin complex, C-terminal domain"/>
    <property type="match status" value="1"/>
</dbReference>
<keyword evidence="3 5" id="KW-0493">Microtubule</keyword>
<dbReference type="InterPro" id="IPR041470">
    <property type="entry name" value="GCP_N"/>
</dbReference>
<proteinExistence type="inferred from homology"/>
<evidence type="ECO:0000259" key="8">
    <source>
        <dbReference type="Pfam" id="PF14609"/>
    </source>
</evidence>
<evidence type="ECO:0000259" key="9">
    <source>
        <dbReference type="Pfam" id="PF17681"/>
    </source>
</evidence>
<dbReference type="GO" id="GO:0000922">
    <property type="term" value="C:spindle pole"/>
    <property type="evidence" value="ECO:0007669"/>
    <property type="project" value="InterPro"/>
</dbReference>
<comment type="caution">
    <text evidence="10">The sequence shown here is derived from an EMBL/GenBank/DDBJ whole genome shotgun (WGS) entry which is preliminary data.</text>
</comment>
<feature type="domain" description="Gamma-Tubulin ring complex non-core subunit mod21 N-terminal" evidence="8">
    <location>
        <begin position="67"/>
        <end position="158"/>
    </location>
</feature>
<dbReference type="Pfam" id="PF14609">
    <property type="entry name" value="GCP5-Mod21_N"/>
    <property type="match status" value="1"/>
</dbReference>
<evidence type="ECO:0000256" key="1">
    <source>
        <dbReference type="ARBA" id="ARBA00010337"/>
    </source>
</evidence>
<dbReference type="GO" id="GO:0051321">
    <property type="term" value="P:meiotic cell cycle"/>
    <property type="evidence" value="ECO:0007669"/>
    <property type="project" value="TreeGrafter"/>
</dbReference>
<dbReference type="InterPro" id="IPR040457">
    <property type="entry name" value="GCP_C"/>
</dbReference>
<comment type="similarity">
    <text evidence="1 5">Belongs to the TUBGCP family.</text>
</comment>
<name>A0AA38VR74_9PEZI</name>
<dbReference type="GO" id="GO:0043015">
    <property type="term" value="F:gamma-tubulin binding"/>
    <property type="evidence" value="ECO:0007669"/>
    <property type="project" value="InterPro"/>
</dbReference>
<evidence type="ECO:0000256" key="3">
    <source>
        <dbReference type="ARBA" id="ARBA00022701"/>
    </source>
</evidence>
<evidence type="ECO:0000256" key="6">
    <source>
        <dbReference type="SAM" id="MobiDB-lite"/>
    </source>
</evidence>
<dbReference type="EMBL" id="JANBVO010000013">
    <property type="protein sequence ID" value="KAJ9148352.1"/>
    <property type="molecule type" value="Genomic_DNA"/>
</dbReference>
<comment type="subcellular location">
    <subcellularLocation>
        <location evidence="5">Cytoplasm</location>
        <location evidence="5">Cytoskeleton</location>
        <location evidence="5">Microtubule organizing center</location>
    </subcellularLocation>
</comment>
<dbReference type="PANTHER" id="PTHR19302:SF33">
    <property type="entry name" value="GAMMA-TUBULIN COMPLEX COMPONENT 5"/>
    <property type="match status" value="1"/>
</dbReference>
<feature type="domain" description="Gamma tubulin complex component C-terminal" evidence="7">
    <location>
        <begin position="557"/>
        <end position="886"/>
    </location>
</feature>
<dbReference type="GO" id="GO:0051225">
    <property type="term" value="P:spindle assembly"/>
    <property type="evidence" value="ECO:0007669"/>
    <property type="project" value="TreeGrafter"/>
</dbReference>
<accession>A0AA38VR74</accession>
<dbReference type="GO" id="GO:0000930">
    <property type="term" value="C:gamma-tubulin complex"/>
    <property type="evidence" value="ECO:0007669"/>
    <property type="project" value="TreeGrafter"/>
</dbReference>
<feature type="domain" description="Gamma tubulin complex component protein N-terminal" evidence="9">
    <location>
        <begin position="236"/>
        <end position="553"/>
    </location>
</feature>
<dbReference type="InterPro" id="IPR059169">
    <property type="entry name" value="GCP5_N_ext"/>
</dbReference>
<dbReference type="GO" id="GO:0005816">
    <property type="term" value="C:spindle pole body"/>
    <property type="evidence" value="ECO:0007669"/>
    <property type="project" value="UniProtKB-ARBA"/>
</dbReference>
<dbReference type="InterPro" id="IPR007259">
    <property type="entry name" value="GCP"/>
</dbReference>